<evidence type="ECO:0000313" key="10">
    <source>
        <dbReference type="EMBL" id="CAI5442615.1"/>
    </source>
</evidence>
<dbReference type="InterPro" id="IPR016017">
    <property type="entry name" value="GDNF/GAS1"/>
</dbReference>
<dbReference type="GO" id="GO:0017040">
    <property type="term" value="F:N-acylsphingosine amidohydrolase activity"/>
    <property type="evidence" value="ECO:0007669"/>
    <property type="project" value="TreeGrafter"/>
</dbReference>
<evidence type="ECO:0000256" key="6">
    <source>
        <dbReference type="ARBA" id="ARBA00023180"/>
    </source>
</evidence>
<feature type="compositionally biased region" description="Polar residues" evidence="7">
    <location>
        <begin position="187"/>
        <end position="201"/>
    </location>
</feature>
<dbReference type="SMART" id="SM00907">
    <property type="entry name" value="GDNF"/>
    <property type="match status" value="2"/>
</dbReference>
<keyword evidence="5" id="KW-0472">Membrane</keyword>
<dbReference type="InterPro" id="IPR029130">
    <property type="entry name" value="Acid_ceramidase_N"/>
</dbReference>
<feature type="signal peptide" evidence="8">
    <location>
        <begin position="1"/>
        <end position="18"/>
    </location>
</feature>
<dbReference type="OrthoDB" id="5273684at2759"/>
<feature type="region of interest" description="Disordered" evidence="7">
    <location>
        <begin position="187"/>
        <end position="214"/>
    </location>
</feature>
<organism evidence="10 11">
    <name type="scientific">Caenorhabditis angaria</name>
    <dbReference type="NCBI Taxonomy" id="860376"/>
    <lineage>
        <taxon>Eukaryota</taxon>
        <taxon>Metazoa</taxon>
        <taxon>Ecdysozoa</taxon>
        <taxon>Nematoda</taxon>
        <taxon>Chromadorea</taxon>
        <taxon>Rhabditida</taxon>
        <taxon>Rhabditina</taxon>
        <taxon>Rhabditomorpha</taxon>
        <taxon>Rhabditoidea</taxon>
        <taxon>Rhabditidae</taxon>
        <taxon>Peloderinae</taxon>
        <taxon>Caenorhabditis</taxon>
    </lineage>
</organism>
<evidence type="ECO:0000256" key="7">
    <source>
        <dbReference type="SAM" id="MobiDB-lite"/>
    </source>
</evidence>
<dbReference type="GO" id="GO:0005886">
    <property type="term" value="C:plasma membrane"/>
    <property type="evidence" value="ECO:0007669"/>
    <property type="project" value="UniProtKB-SubCell"/>
</dbReference>
<dbReference type="CDD" id="cd01903">
    <property type="entry name" value="Ntn_AC_NAAA"/>
    <property type="match status" value="1"/>
</dbReference>
<gene>
    <name evidence="10" type="ORF">CAMP_LOCUS5252</name>
</gene>
<feature type="domain" description="GDNF/GAS1" evidence="9">
    <location>
        <begin position="26"/>
        <end position="100"/>
    </location>
</feature>
<keyword evidence="3 8" id="KW-0732">Signal</keyword>
<feature type="domain" description="GDNF/GAS1" evidence="9">
    <location>
        <begin position="103"/>
        <end position="180"/>
    </location>
</feature>
<dbReference type="Pfam" id="PF15508">
    <property type="entry name" value="NAAA-beta"/>
    <property type="match status" value="1"/>
</dbReference>
<comment type="subcellular location">
    <subcellularLocation>
        <location evidence="1">Cell membrane</location>
    </subcellularLocation>
</comment>
<evidence type="ECO:0000256" key="8">
    <source>
        <dbReference type="SAM" id="SignalP"/>
    </source>
</evidence>
<evidence type="ECO:0000313" key="11">
    <source>
        <dbReference type="Proteomes" id="UP001152747"/>
    </source>
</evidence>
<feature type="chain" id="PRO_5040405372" description="GDNF/GAS1 domain-containing protein" evidence="8">
    <location>
        <begin position="19"/>
        <end position="591"/>
    </location>
</feature>
<keyword evidence="4" id="KW-0378">Hydrolase</keyword>
<evidence type="ECO:0000256" key="3">
    <source>
        <dbReference type="ARBA" id="ARBA00022729"/>
    </source>
</evidence>
<dbReference type="Pfam" id="PF02275">
    <property type="entry name" value="CBAH"/>
    <property type="match status" value="1"/>
</dbReference>
<keyword evidence="11" id="KW-1185">Reference proteome</keyword>
<evidence type="ECO:0000256" key="4">
    <source>
        <dbReference type="ARBA" id="ARBA00022801"/>
    </source>
</evidence>
<comment type="caution">
    <text evidence="10">The sequence shown here is derived from an EMBL/GenBank/DDBJ whole genome shotgun (WGS) entry which is preliminary data.</text>
</comment>
<dbReference type="AlphaFoldDB" id="A0A9P1MZP4"/>
<sequence length="591" mass="66038">MIRHILIFSTFLVFSVFCQENPSAACTKALTDCENDLECQNRLAPLMAACSTGTCQPQCRSAVLNVYQNKLGRILLRSDASCIPGRDELRTCNFLPSESTVHCSLGKLACEADLQCNSKFGVFMSECESDAARGACSDKCRQLLKQTTETSVGNVFSNCTCTTRDDQLCLNLKDNLLGVCLKNTFSSSGSATLSPSDNSITDGPAFSDPSSSSTNTTYHFPPNCLIDGPDIYDPSQAAKVPWFDVNLDLPPRQRFQQMAKAYEKEIKDVFDILSYFLTIIPGVNAWEIIGNVTANALDKGMIMNPYKDEVLGIAEVIDVPIGNLVFLNIFYEMSRFCTSIVAQTEDNKDLYHARNLDFGQLFVWDIDAQSWALTDALKKLSVNINFYKNGKLLFKGSTLAGHVGVLTAMKPQKFSLSMNAKVQPDVFNVAKWYMGYYANTDLQFVMYFERWLFENCDTFECAREKIASVNILSGAYFILGGVNPGEGSVIVRNTTAIQFERKLFDGDNDWFLLQTNYDPDKDPLFIDNRRDPGNACMKKMTRKNISRKGIYTVLSSKPTLNKTTVHTVIMSVTKGYFETFIQNCPNPCWAF</sequence>
<name>A0A9P1MZP4_9PELO</name>
<keyword evidence="2" id="KW-1003">Cell membrane</keyword>
<dbReference type="PANTHER" id="PTHR28583">
    <property type="entry name" value="ACID AMIDASE"/>
    <property type="match status" value="1"/>
</dbReference>
<dbReference type="EMBL" id="CANHGI010000002">
    <property type="protein sequence ID" value="CAI5442615.1"/>
    <property type="molecule type" value="Genomic_DNA"/>
</dbReference>
<proteinExistence type="predicted"/>
<reference evidence="10" key="1">
    <citation type="submission" date="2022-11" db="EMBL/GenBank/DDBJ databases">
        <authorList>
            <person name="Kikuchi T."/>
        </authorList>
    </citation>
    <scope>NUCLEOTIDE SEQUENCE</scope>
    <source>
        <strain evidence="10">PS1010</strain>
    </source>
</reference>
<dbReference type="InterPro" id="IPR029132">
    <property type="entry name" value="CBAH/NAAA_C"/>
</dbReference>
<dbReference type="Proteomes" id="UP001152747">
    <property type="component" value="Unassembled WGS sequence"/>
</dbReference>
<evidence type="ECO:0000256" key="1">
    <source>
        <dbReference type="ARBA" id="ARBA00004236"/>
    </source>
</evidence>
<evidence type="ECO:0000256" key="2">
    <source>
        <dbReference type="ARBA" id="ARBA00022475"/>
    </source>
</evidence>
<evidence type="ECO:0000259" key="9">
    <source>
        <dbReference type="SMART" id="SM00907"/>
    </source>
</evidence>
<evidence type="ECO:0000256" key="5">
    <source>
        <dbReference type="ARBA" id="ARBA00023136"/>
    </source>
</evidence>
<accession>A0A9P1MZP4</accession>
<protein>
    <recommendedName>
        <fullName evidence="9">GDNF/GAS1 domain-containing protein</fullName>
    </recommendedName>
</protein>
<keyword evidence="6" id="KW-0325">Glycoprotein</keyword>
<dbReference type="PANTHER" id="PTHR28583:SF3">
    <property type="entry name" value="ACID CERAMIDASE-RELATED"/>
    <property type="match status" value="1"/>
</dbReference>